<gene>
    <name evidence="1" type="ORF">Tci_871932</name>
</gene>
<proteinExistence type="predicted"/>
<reference evidence="1" key="1">
    <citation type="journal article" date="2019" name="Sci. Rep.">
        <title>Draft genome of Tanacetum cinerariifolium, the natural source of mosquito coil.</title>
        <authorList>
            <person name="Yamashiro T."/>
            <person name="Shiraishi A."/>
            <person name="Satake H."/>
            <person name="Nakayama K."/>
        </authorList>
    </citation>
    <scope>NUCLEOTIDE SEQUENCE</scope>
</reference>
<sequence length="61" mass="6901">VKRLGLPPSPELVTFGLSAKEKEMKRTEIIKEGDVLKDEFVIKAMSDCIKAREIVEKNLDN</sequence>
<accession>A0A699SRG0</accession>
<evidence type="ECO:0000313" key="1">
    <source>
        <dbReference type="EMBL" id="GFC99962.1"/>
    </source>
</evidence>
<protein>
    <submittedName>
        <fullName evidence="1">Uncharacterized protein</fullName>
    </submittedName>
</protein>
<feature type="non-terminal residue" evidence="1">
    <location>
        <position position="1"/>
    </location>
</feature>
<name>A0A699SRG0_TANCI</name>
<dbReference type="EMBL" id="BKCJ011181854">
    <property type="protein sequence ID" value="GFC99962.1"/>
    <property type="molecule type" value="Genomic_DNA"/>
</dbReference>
<organism evidence="1">
    <name type="scientific">Tanacetum cinerariifolium</name>
    <name type="common">Dalmatian daisy</name>
    <name type="synonym">Chrysanthemum cinerariifolium</name>
    <dbReference type="NCBI Taxonomy" id="118510"/>
    <lineage>
        <taxon>Eukaryota</taxon>
        <taxon>Viridiplantae</taxon>
        <taxon>Streptophyta</taxon>
        <taxon>Embryophyta</taxon>
        <taxon>Tracheophyta</taxon>
        <taxon>Spermatophyta</taxon>
        <taxon>Magnoliopsida</taxon>
        <taxon>eudicotyledons</taxon>
        <taxon>Gunneridae</taxon>
        <taxon>Pentapetalae</taxon>
        <taxon>asterids</taxon>
        <taxon>campanulids</taxon>
        <taxon>Asterales</taxon>
        <taxon>Asteraceae</taxon>
        <taxon>Asteroideae</taxon>
        <taxon>Anthemideae</taxon>
        <taxon>Anthemidinae</taxon>
        <taxon>Tanacetum</taxon>
    </lineage>
</organism>
<feature type="non-terminal residue" evidence="1">
    <location>
        <position position="61"/>
    </location>
</feature>
<dbReference type="AlphaFoldDB" id="A0A699SRG0"/>
<comment type="caution">
    <text evidence="1">The sequence shown here is derived from an EMBL/GenBank/DDBJ whole genome shotgun (WGS) entry which is preliminary data.</text>
</comment>